<name>A0A4Z1ST13_GIAMU</name>
<dbReference type="Proteomes" id="UP000315496">
    <property type="component" value="Chromosome 4"/>
</dbReference>
<organism evidence="2 3">
    <name type="scientific">Giardia muris</name>
    <dbReference type="NCBI Taxonomy" id="5742"/>
    <lineage>
        <taxon>Eukaryota</taxon>
        <taxon>Metamonada</taxon>
        <taxon>Diplomonadida</taxon>
        <taxon>Hexamitidae</taxon>
        <taxon>Giardiinae</taxon>
        <taxon>Giardia</taxon>
    </lineage>
</organism>
<evidence type="ECO:0000313" key="2">
    <source>
        <dbReference type="EMBL" id="TNJ26788.1"/>
    </source>
</evidence>
<keyword evidence="3" id="KW-1185">Reference proteome</keyword>
<dbReference type="OrthoDB" id="10255014at2759"/>
<comment type="caution">
    <text evidence="2">The sequence shown here is derived from an EMBL/GenBank/DDBJ whole genome shotgun (WGS) entry which is preliminary data.</text>
</comment>
<dbReference type="AlphaFoldDB" id="A0A4Z1ST13"/>
<dbReference type="EMBL" id="VDLU01000004">
    <property type="protein sequence ID" value="TNJ26788.1"/>
    <property type="molecule type" value="Genomic_DNA"/>
</dbReference>
<evidence type="ECO:0000313" key="3">
    <source>
        <dbReference type="Proteomes" id="UP000315496"/>
    </source>
</evidence>
<accession>A0A4Z1ST13</accession>
<proteinExistence type="predicted"/>
<dbReference type="VEuPathDB" id="GiardiaDB:GMRT_10143"/>
<protein>
    <submittedName>
        <fullName evidence="2">Uncharacterized protein</fullName>
    </submittedName>
</protein>
<feature type="region of interest" description="Disordered" evidence="1">
    <location>
        <begin position="46"/>
        <end position="69"/>
    </location>
</feature>
<reference evidence="2 3" key="1">
    <citation type="submission" date="2019-05" db="EMBL/GenBank/DDBJ databases">
        <title>The compact genome of Giardia muris reveals important steps in the evolution of intestinal protozoan parasites.</title>
        <authorList>
            <person name="Xu F."/>
            <person name="Jimenez-Gonzalez A."/>
            <person name="Einarsson E."/>
            <person name="Astvaldsson A."/>
            <person name="Peirasmaki D."/>
            <person name="Eckmann L."/>
            <person name="Andersson J.O."/>
            <person name="Svard S.G."/>
            <person name="Jerlstrom-Hultqvist J."/>
        </authorList>
    </citation>
    <scope>NUCLEOTIDE SEQUENCE [LARGE SCALE GENOMIC DNA]</scope>
    <source>
        <strain evidence="2 3">Roberts-Thomson</strain>
    </source>
</reference>
<gene>
    <name evidence="2" type="ORF">GMRT_10143</name>
</gene>
<sequence>MDELSAYVRGVSRSNMPSRLSAAEILQELTSPHPSLSDPFLPMASCSLPEGTKVDQPPSGVEEPTSSTDDYTSVLQDMSVLSMDTQSGIAPEHLYASAGVGTSLVDTATKGTGARTYILPLESFEHPYQHPHLQPTNPISFNTQAQVSEADRIARLLEALRVRLVSGVGPRDVLERHYVQLRRLYLDILEGALLC</sequence>
<evidence type="ECO:0000256" key="1">
    <source>
        <dbReference type="SAM" id="MobiDB-lite"/>
    </source>
</evidence>